<dbReference type="OrthoDB" id="9792957at2"/>
<keyword evidence="3" id="KW-0186">Copper</keyword>
<feature type="signal peptide" evidence="5">
    <location>
        <begin position="1"/>
        <end position="19"/>
    </location>
</feature>
<evidence type="ECO:0000256" key="1">
    <source>
        <dbReference type="ARBA" id="ARBA00010457"/>
    </source>
</evidence>
<feature type="region of interest" description="Disordered" evidence="4">
    <location>
        <begin position="30"/>
        <end position="52"/>
    </location>
</feature>
<reference evidence="7 8" key="1">
    <citation type="submission" date="2019-02" db="EMBL/GenBank/DDBJ databases">
        <title>Paenibacillus sp. nov., isolated from surface-sterilized tissue of Thalictrum simplex L.</title>
        <authorList>
            <person name="Tuo L."/>
        </authorList>
    </citation>
    <scope>NUCLEOTIDE SEQUENCE [LARGE SCALE GENOMIC DNA]</scope>
    <source>
        <strain evidence="7 8">N2SHLJ1</strain>
    </source>
</reference>
<dbReference type="GO" id="GO:0005507">
    <property type="term" value="F:copper ion binding"/>
    <property type="evidence" value="ECO:0007669"/>
    <property type="project" value="InterPro"/>
</dbReference>
<dbReference type="Pfam" id="PF00080">
    <property type="entry name" value="Sod_Cu"/>
    <property type="match status" value="1"/>
</dbReference>
<comment type="function">
    <text evidence="2">Destroys radicals which are normally produced within the cells and which are toxic to biological systems. May play a role in favoring mycobacterial survival in phagocytes.</text>
</comment>
<feature type="chain" id="PRO_5038997199" description="Superoxide dismutase [Cu-Zn]" evidence="5">
    <location>
        <begin position="20"/>
        <end position="203"/>
    </location>
</feature>
<gene>
    <name evidence="7" type="ORF">EYB31_07835</name>
</gene>
<keyword evidence="3" id="KW-0862">Zinc</keyword>
<dbReference type="Proteomes" id="UP000293142">
    <property type="component" value="Unassembled WGS sequence"/>
</dbReference>
<comment type="similarity">
    <text evidence="1 3">Belongs to the Cu-Zn superoxide dismutase family.</text>
</comment>
<feature type="domain" description="Superoxide dismutase copper/zinc binding" evidence="6">
    <location>
        <begin position="70"/>
        <end position="201"/>
    </location>
</feature>
<dbReference type="PANTHER" id="PTHR10003">
    <property type="entry name" value="SUPEROXIDE DISMUTASE CU-ZN -RELATED"/>
    <property type="match status" value="1"/>
</dbReference>
<evidence type="ECO:0000256" key="5">
    <source>
        <dbReference type="SAM" id="SignalP"/>
    </source>
</evidence>
<dbReference type="Gene3D" id="2.60.40.200">
    <property type="entry name" value="Superoxide dismutase, copper/zinc binding domain"/>
    <property type="match status" value="1"/>
</dbReference>
<keyword evidence="3" id="KW-0479">Metal-binding</keyword>
<comment type="caution">
    <text evidence="7">The sequence shown here is derived from an EMBL/GenBank/DDBJ whole genome shotgun (WGS) entry which is preliminary data.</text>
</comment>
<accession>A0A4Q9DWE1</accession>
<comment type="cofactor">
    <cofactor evidence="3">
        <name>Cu cation</name>
        <dbReference type="ChEBI" id="CHEBI:23378"/>
    </cofactor>
    <text evidence="3">Binds 1 copper ion per subunit.</text>
</comment>
<dbReference type="InterPro" id="IPR018152">
    <property type="entry name" value="SOD_Cu/Zn_BS"/>
</dbReference>
<comment type="cofactor">
    <cofactor evidence="3">
        <name>Zn(2+)</name>
        <dbReference type="ChEBI" id="CHEBI:29105"/>
    </cofactor>
    <text evidence="3">Binds 1 zinc ion per subunit.</text>
</comment>
<sequence length="203" mass="20729">MRKNWMICGALVLTGAALSGCFDKSQQAVPASAPQHEQHQMTAAPAADKASSEAAGTMVDIVNGKGEKIGMASLKPQDGGVRVSVSAASLSPGEHGIHFHETGKCEAPDFKTAGSHLNPASKKHGFLTPEGPHAGDLPNLIVGADGTGKAEFTTKLVTLDKGKPNSLLKAGGTALVIHDKADDYITDPAGNSGDRIACGVIKG</sequence>
<dbReference type="InterPro" id="IPR036423">
    <property type="entry name" value="SOD-like_Cu/Zn_dom_sf"/>
</dbReference>
<name>A0A4Q9DWE1_9BACL</name>
<evidence type="ECO:0000259" key="6">
    <source>
        <dbReference type="Pfam" id="PF00080"/>
    </source>
</evidence>
<dbReference type="EMBL" id="SIRE01000005">
    <property type="protein sequence ID" value="TBL80319.1"/>
    <property type="molecule type" value="Genomic_DNA"/>
</dbReference>
<keyword evidence="3" id="KW-0560">Oxidoreductase</keyword>
<feature type="compositionally biased region" description="Low complexity" evidence="4">
    <location>
        <begin position="43"/>
        <end position="52"/>
    </location>
</feature>
<keyword evidence="5" id="KW-0732">Signal</keyword>
<dbReference type="GO" id="GO:0004784">
    <property type="term" value="F:superoxide dismutase activity"/>
    <property type="evidence" value="ECO:0007669"/>
    <property type="project" value="UniProtKB-EC"/>
</dbReference>
<dbReference type="RefSeq" id="WP_131012734.1">
    <property type="nucleotide sequence ID" value="NZ_SIRE01000005.1"/>
</dbReference>
<evidence type="ECO:0000256" key="2">
    <source>
        <dbReference type="ARBA" id="ARBA00024900"/>
    </source>
</evidence>
<dbReference type="CDD" id="cd00305">
    <property type="entry name" value="Cu-Zn_Superoxide_Dismutase"/>
    <property type="match status" value="1"/>
</dbReference>
<dbReference type="AlphaFoldDB" id="A0A4Q9DWE1"/>
<dbReference type="PROSITE" id="PS51257">
    <property type="entry name" value="PROKAR_LIPOPROTEIN"/>
    <property type="match status" value="1"/>
</dbReference>
<evidence type="ECO:0000256" key="4">
    <source>
        <dbReference type="SAM" id="MobiDB-lite"/>
    </source>
</evidence>
<comment type="catalytic activity">
    <reaction evidence="3">
        <text>2 superoxide + 2 H(+) = H2O2 + O2</text>
        <dbReference type="Rhea" id="RHEA:20696"/>
        <dbReference type="ChEBI" id="CHEBI:15378"/>
        <dbReference type="ChEBI" id="CHEBI:15379"/>
        <dbReference type="ChEBI" id="CHEBI:16240"/>
        <dbReference type="ChEBI" id="CHEBI:18421"/>
        <dbReference type="EC" id="1.15.1.1"/>
    </reaction>
</comment>
<evidence type="ECO:0000313" key="7">
    <source>
        <dbReference type="EMBL" id="TBL80319.1"/>
    </source>
</evidence>
<dbReference type="PROSITE" id="PS00332">
    <property type="entry name" value="SOD_CU_ZN_2"/>
    <property type="match status" value="1"/>
</dbReference>
<dbReference type="InterPro" id="IPR001424">
    <property type="entry name" value="SOD_Cu_Zn_dom"/>
</dbReference>
<dbReference type="EC" id="1.15.1.1" evidence="3"/>
<dbReference type="SUPFAM" id="SSF49329">
    <property type="entry name" value="Cu,Zn superoxide dismutase-like"/>
    <property type="match status" value="1"/>
</dbReference>
<keyword evidence="8" id="KW-1185">Reference proteome</keyword>
<protein>
    <recommendedName>
        <fullName evidence="3">Superoxide dismutase [Cu-Zn]</fullName>
        <ecNumber evidence="3">1.15.1.1</ecNumber>
    </recommendedName>
</protein>
<evidence type="ECO:0000256" key="3">
    <source>
        <dbReference type="RuleBase" id="RU000393"/>
    </source>
</evidence>
<evidence type="ECO:0000313" key="8">
    <source>
        <dbReference type="Proteomes" id="UP000293142"/>
    </source>
</evidence>
<organism evidence="7 8">
    <name type="scientific">Paenibacillus thalictri</name>
    <dbReference type="NCBI Taxonomy" id="2527873"/>
    <lineage>
        <taxon>Bacteria</taxon>
        <taxon>Bacillati</taxon>
        <taxon>Bacillota</taxon>
        <taxon>Bacilli</taxon>
        <taxon>Bacillales</taxon>
        <taxon>Paenibacillaceae</taxon>
        <taxon>Paenibacillus</taxon>
    </lineage>
</organism>
<dbReference type="InterPro" id="IPR024134">
    <property type="entry name" value="SOD_Cu/Zn_/chaperone"/>
</dbReference>
<proteinExistence type="inferred from homology"/>